<organism evidence="1">
    <name type="scientific">Rhizophora mucronata</name>
    <name type="common">Asiatic mangrove</name>
    <dbReference type="NCBI Taxonomy" id="61149"/>
    <lineage>
        <taxon>Eukaryota</taxon>
        <taxon>Viridiplantae</taxon>
        <taxon>Streptophyta</taxon>
        <taxon>Embryophyta</taxon>
        <taxon>Tracheophyta</taxon>
        <taxon>Spermatophyta</taxon>
        <taxon>Magnoliopsida</taxon>
        <taxon>eudicotyledons</taxon>
        <taxon>Gunneridae</taxon>
        <taxon>Pentapetalae</taxon>
        <taxon>rosids</taxon>
        <taxon>fabids</taxon>
        <taxon>Malpighiales</taxon>
        <taxon>Rhizophoraceae</taxon>
        <taxon>Rhizophora</taxon>
    </lineage>
</organism>
<accession>A0A2P2PS70</accession>
<protein>
    <submittedName>
        <fullName evidence="1">Uncharacterized protein</fullName>
    </submittedName>
</protein>
<proteinExistence type="predicted"/>
<dbReference type="EMBL" id="GGEC01077068">
    <property type="protein sequence ID" value="MBX57552.1"/>
    <property type="molecule type" value="Transcribed_RNA"/>
</dbReference>
<dbReference type="AlphaFoldDB" id="A0A2P2PS70"/>
<sequence>MKEMMVKKDTTTDQIMHFLLHFTVVLYELFAYGCSCGSLALSFMDCGACEHLVLL</sequence>
<evidence type="ECO:0000313" key="1">
    <source>
        <dbReference type="EMBL" id="MBX57552.1"/>
    </source>
</evidence>
<name>A0A2P2PS70_RHIMU</name>
<reference evidence="1" key="1">
    <citation type="submission" date="2018-02" db="EMBL/GenBank/DDBJ databases">
        <title>Rhizophora mucronata_Transcriptome.</title>
        <authorList>
            <person name="Meera S.P."/>
            <person name="Sreeshan A."/>
            <person name="Augustine A."/>
        </authorList>
    </citation>
    <scope>NUCLEOTIDE SEQUENCE</scope>
    <source>
        <tissue evidence="1">Leaf</tissue>
    </source>
</reference>